<feature type="region of interest" description="Disordered" evidence="1">
    <location>
        <begin position="1"/>
        <end position="21"/>
    </location>
</feature>
<name>B8HZB8_CYAP4</name>
<evidence type="ECO:0000313" key="2">
    <source>
        <dbReference type="EMBL" id="ACL47766.1"/>
    </source>
</evidence>
<gene>
    <name evidence="2" type="ordered locus">Cyan7425_0055</name>
</gene>
<reference evidence="2" key="1">
    <citation type="submission" date="2009-01" db="EMBL/GenBank/DDBJ databases">
        <title>Complete sequence of plasmid2 Cyanothece sp. PCC 7425.</title>
        <authorList>
            <consortium name="US DOE Joint Genome Institute"/>
            <person name="Lucas S."/>
            <person name="Copeland A."/>
            <person name="Lapidus A."/>
            <person name="Glavina del Rio T."/>
            <person name="Dalin E."/>
            <person name="Tice H."/>
            <person name="Bruce D."/>
            <person name="Goodwin L."/>
            <person name="Pitluck S."/>
            <person name="Sims D."/>
            <person name="Meineke L."/>
            <person name="Brettin T."/>
            <person name="Detter J.C."/>
            <person name="Han C."/>
            <person name="Larimer F."/>
            <person name="Land M."/>
            <person name="Hauser L."/>
            <person name="Kyrpides N."/>
            <person name="Ovchinnikova G."/>
            <person name="Liberton M."/>
            <person name="Stoeckel J."/>
            <person name="Banerjee A."/>
            <person name="Singh A."/>
            <person name="Page L."/>
            <person name="Sato H."/>
            <person name="Zhao L."/>
            <person name="Sherman L."/>
            <person name="Pakrasi H."/>
            <person name="Richardson P."/>
        </authorList>
    </citation>
    <scope>NUCLEOTIDE SEQUENCE</scope>
    <source>
        <strain evidence="2">PCC 7425</strain>
        <plasmid evidence="2">pP742502</plasmid>
    </source>
</reference>
<dbReference type="AlphaFoldDB" id="B8HZB8"/>
<proteinExistence type="predicted"/>
<dbReference type="KEGG" id="cyn:Cyan7425_0055"/>
<dbReference type="HOGENOM" id="CLU_2342088_0_0_3"/>
<keyword evidence="2" id="KW-0614">Plasmid</keyword>
<accession>B8HZB8</accession>
<evidence type="ECO:0000256" key="1">
    <source>
        <dbReference type="SAM" id="MobiDB-lite"/>
    </source>
</evidence>
<geneLocation type="plasmid" evidence="2">
    <name>pP742502</name>
</geneLocation>
<organism evidence="2">
    <name type="scientific">Cyanothece sp. (strain PCC 7425 / ATCC 29141)</name>
    <dbReference type="NCBI Taxonomy" id="395961"/>
    <lineage>
        <taxon>Bacteria</taxon>
        <taxon>Bacillati</taxon>
        <taxon>Cyanobacteriota</taxon>
        <taxon>Cyanophyceae</taxon>
        <taxon>Gomontiellales</taxon>
        <taxon>Cyanothecaceae</taxon>
        <taxon>Cyanothece</taxon>
    </lineage>
</organism>
<protein>
    <submittedName>
        <fullName evidence="2">Uncharacterized protein</fullName>
    </submittedName>
</protein>
<sequence>MIKPWRTAPQTLPTGRRNEEVSRQMRLSEDIAISNLQSLEIPQNCLTTWVHLNRVGEQVPEDLAQTVKCQSQSYSHLQPIIKRPVFCRYPNYAPLSI</sequence>
<dbReference type="EMBL" id="CP001346">
    <property type="protein sequence ID" value="ACL47766.1"/>
    <property type="molecule type" value="Genomic_DNA"/>
</dbReference>